<feature type="transmembrane region" description="Helical" evidence="7">
    <location>
        <begin position="12"/>
        <end position="33"/>
    </location>
</feature>
<feature type="domain" description="ABC transmembrane type-1" evidence="8">
    <location>
        <begin position="98"/>
        <end position="309"/>
    </location>
</feature>
<keyword evidence="10" id="KW-1185">Reference proteome</keyword>
<dbReference type="Pfam" id="PF00528">
    <property type="entry name" value="BPD_transp_1"/>
    <property type="match status" value="1"/>
</dbReference>
<evidence type="ECO:0000256" key="5">
    <source>
        <dbReference type="ARBA" id="ARBA00022989"/>
    </source>
</evidence>
<dbReference type="Proteomes" id="UP000011648">
    <property type="component" value="Unassembled WGS sequence"/>
</dbReference>
<comment type="caution">
    <text evidence="9">The sequence shown here is derived from an EMBL/GenBank/DDBJ whole genome shotgun (WGS) entry which is preliminary data.</text>
</comment>
<feature type="transmembrane region" description="Helical" evidence="7">
    <location>
        <begin position="138"/>
        <end position="162"/>
    </location>
</feature>
<dbReference type="Pfam" id="PF19300">
    <property type="entry name" value="BPD_transp_1_N"/>
    <property type="match status" value="1"/>
</dbReference>
<evidence type="ECO:0000259" key="8">
    <source>
        <dbReference type="PROSITE" id="PS50928"/>
    </source>
</evidence>
<proteinExistence type="inferred from homology"/>
<evidence type="ECO:0000313" key="10">
    <source>
        <dbReference type="Proteomes" id="UP000011648"/>
    </source>
</evidence>
<dbReference type="InterPro" id="IPR035906">
    <property type="entry name" value="MetI-like_sf"/>
</dbReference>
<organism evidence="9 10">
    <name type="scientific">Natrialba taiwanensis DSM 12281</name>
    <dbReference type="NCBI Taxonomy" id="1230458"/>
    <lineage>
        <taxon>Archaea</taxon>
        <taxon>Methanobacteriati</taxon>
        <taxon>Methanobacteriota</taxon>
        <taxon>Stenosarchaea group</taxon>
        <taxon>Halobacteria</taxon>
        <taxon>Halobacteriales</taxon>
        <taxon>Natrialbaceae</taxon>
        <taxon>Natrialba</taxon>
    </lineage>
</organism>
<protein>
    <submittedName>
        <fullName evidence="9">Peptide ABC transporter permease</fullName>
    </submittedName>
</protein>
<feature type="transmembrane region" description="Helical" evidence="7">
    <location>
        <begin position="102"/>
        <end position="126"/>
    </location>
</feature>
<dbReference type="InterPro" id="IPR045621">
    <property type="entry name" value="BPD_transp_1_N"/>
</dbReference>
<dbReference type="Gene3D" id="1.10.3720.10">
    <property type="entry name" value="MetI-like"/>
    <property type="match status" value="1"/>
</dbReference>
<keyword evidence="2 7" id="KW-0813">Transport</keyword>
<dbReference type="GO" id="GO:0005886">
    <property type="term" value="C:plasma membrane"/>
    <property type="evidence" value="ECO:0007669"/>
    <property type="project" value="UniProtKB-SubCell"/>
</dbReference>
<evidence type="ECO:0000256" key="4">
    <source>
        <dbReference type="ARBA" id="ARBA00022692"/>
    </source>
</evidence>
<dbReference type="InterPro" id="IPR000515">
    <property type="entry name" value="MetI-like"/>
</dbReference>
<reference evidence="9 10" key="1">
    <citation type="journal article" date="2014" name="PLoS Genet.">
        <title>Phylogenetically driven sequencing of extremely halophilic archaea reveals strategies for static and dynamic osmo-response.</title>
        <authorList>
            <person name="Becker E.A."/>
            <person name="Seitzer P.M."/>
            <person name="Tritt A."/>
            <person name="Larsen D."/>
            <person name="Krusor M."/>
            <person name="Yao A.I."/>
            <person name="Wu D."/>
            <person name="Madern D."/>
            <person name="Eisen J.A."/>
            <person name="Darling A.E."/>
            <person name="Facciotti M.T."/>
        </authorList>
    </citation>
    <scope>NUCLEOTIDE SEQUENCE [LARGE SCALE GENOMIC DNA]</scope>
    <source>
        <strain evidence="9 10">DSM 12281</strain>
    </source>
</reference>
<evidence type="ECO:0000256" key="1">
    <source>
        <dbReference type="ARBA" id="ARBA00004651"/>
    </source>
</evidence>
<evidence type="ECO:0000313" key="9">
    <source>
        <dbReference type="EMBL" id="ELY96872.1"/>
    </source>
</evidence>
<dbReference type="PROSITE" id="PS50928">
    <property type="entry name" value="ABC_TM1"/>
    <property type="match status" value="1"/>
</dbReference>
<dbReference type="OrthoDB" id="44105at2157"/>
<dbReference type="PANTHER" id="PTHR43163:SF6">
    <property type="entry name" value="DIPEPTIDE TRANSPORT SYSTEM PERMEASE PROTEIN DPPB-RELATED"/>
    <property type="match status" value="1"/>
</dbReference>
<evidence type="ECO:0000256" key="3">
    <source>
        <dbReference type="ARBA" id="ARBA00022475"/>
    </source>
</evidence>
<evidence type="ECO:0000256" key="6">
    <source>
        <dbReference type="ARBA" id="ARBA00023136"/>
    </source>
</evidence>
<keyword evidence="6 7" id="KW-0472">Membrane</keyword>
<dbReference type="PANTHER" id="PTHR43163">
    <property type="entry name" value="DIPEPTIDE TRANSPORT SYSTEM PERMEASE PROTEIN DPPB-RELATED"/>
    <property type="match status" value="1"/>
</dbReference>
<dbReference type="STRING" id="1230458.C484_00520"/>
<gene>
    <name evidence="9" type="ORF">C484_00520</name>
</gene>
<dbReference type="RefSeq" id="WP_006824021.1">
    <property type="nucleotide sequence ID" value="NZ_AOIL01000001.1"/>
</dbReference>
<dbReference type="SUPFAM" id="SSF161098">
    <property type="entry name" value="MetI-like"/>
    <property type="match status" value="1"/>
</dbReference>
<comment type="similarity">
    <text evidence="7">Belongs to the binding-protein-dependent transport system permease family.</text>
</comment>
<name>M0AG56_9EURY</name>
<evidence type="ECO:0000256" key="7">
    <source>
        <dbReference type="RuleBase" id="RU363032"/>
    </source>
</evidence>
<accession>M0AG56</accession>
<dbReference type="AlphaFoldDB" id="M0AG56"/>
<sequence>MNSFHRYLLKRLAYVLLNLVGLSVVVFCITVVLPGNAAETILGRYATPENVATLERDLGLHRPQYVQYLDWVGGFVTGDWGTSFRHNRPVFDLVVTRGIRSAYLAVISLITIVAVSIPAGIIAAVYSESTLDAGITGLAYVGISVPEFVTGTGLLVLFAGPVWSVFPAGGYTPLSAGRLIEWASHLVLPVITLTFLSIAQLVRLTRTEMIETLRSEYVRTARLKGLDERTVVLKHAVRNGLLPTVTLLAMNVGYLVGGVVVVEEGFAYPGLGRLLVGAVLHRDIPVLQATVLLVAGIYMFANLGADLLYTYFDPRISYGSSTR</sequence>
<keyword evidence="3" id="KW-1003">Cell membrane</keyword>
<keyword evidence="5 7" id="KW-1133">Transmembrane helix</keyword>
<keyword evidence="4 7" id="KW-0812">Transmembrane</keyword>
<dbReference type="GO" id="GO:0071916">
    <property type="term" value="F:dipeptide transmembrane transporter activity"/>
    <property type="evidence" value="ECO:0007669"/>
    <property type="project" value="TreeGrafter"/>
</dbReference>
<feature type="transmembrane region" description="Helical" evidence="7">
    <location>
        <begin position="289"/>
        <end position="312"/>
    </location>
</feature>
<comment type="subcellular location">
    <subcellularLocation>
        <location evidence="1 7">Cell membrane</location>
        <topology evidence="1 7">Multi-pass membrane protein</topology>
    </subcellularLocation>
</comment>
<dbReference type="PATRIC" id="fig|1230458.4.peg.101"/>
<evidence type="ECO:0000256" key="2">
    <source>
        <dbReference type="ARBA" id="ARBA00022448"/>
    </source>
</evidence>
<feature type="transmembrane region" description="Helical" evidence="7">
    <location>
        <begin position="241"/>
        <end position="262"/>
    </location>
</feature>
<feature type="transmembrane region" description="Helical" evidence="7">
    <location>
        <begin position="182"/>
        <end position="204"/>
    </location>
</feature>
<dbReference type="EMBL" id="AOIL01000001">
    <property type="protein sequence ID" value="ELY96872.1"/>
    <property type="molecule type" value="Genomic_DNA"/>
</dbReference>